<accession>A0A170ND21</accession>
<dbReference type="GO" id="GO:0022857">
    <property type="term" value="F:transmembrane transporter activity"/>
    <property type="evidence" value="ECO:0007669"/>
    <property type="project" value="InterPro"/>
</dbReference>
<keyword evidence="7" id="KW-0012">Acyltransferase</keyword>
<sequence>MKHGCKIEVLFNFIAGTISDCWSKKKILLISDVIAAMFSLSILLMLITNTLKIENLYVINFMLGITDAFQNPASDVVVSTIVSKDNYIKTNSMFTFCDSFTGIFAPIVTTALYGLDPIVTIYLSTFVFEFVTLVFFVKIPSVHVSGETKKDGLWKQCKSGSNGTI</sequence>
<evidence type="ECO:0000256" key="5">
    <source>
        <dbReference type="ARBA" id="ARBA00023136"/>
    </source>
</evidence>
<organism evidence="7 8">
    <name type="scientific">Clostridium ljungdahlii</name>
    <dbReference type="NCBI Taxonomy" id="1538"/>
    <lineage>
        <taxon>Bacteria</taxon>
        <taxon>Bacillati</taxon>
        <taxon>Bacillota</taxon>
        <taxon>Clostridia</taxon>
        <taxon>Eubacteriales</taxon>
        <taxon>Clostridiaceae</taxon>
        <taxon>Clostridium</taxon>
    </lineage>
</organism>
<evidence type="ECO:0000256" key="4">
    <source>
        <dbReference type="ARBA" id="ARBA00022989"/>
    </source>
</evidence>
<dbReference type="GO" id="GO:0016746">
    <property type="term" value="F:acyltransferase activity"/>
    <property type="evidence" value="ECO:0007669"/>
    <property type="project" value="UniProtKB-KW"/>
</dbReference>
<dbReference type="AlphaFoldDB" id="A0A170ND21"/>
<protein>
    <submittedName>
        <fullName evidence="7">2-acyl-glycerophospho-ethanolamine acyltransferase</fullName>
    </submittedName>
</protein>
<dbReference type="Gene3D" id="1.20.1250.20">
    <property type="entry name" value="MFS general substrate transporter like domains"/>
    <property type="match status" value="1"/>
</dbReference>
<dbReference type="SUPFAM" id="SSF103473">
    <property type="entry name" value="MFS general substrate transporter"/>
    <property type="match status" value="1"/>
</dbReference>
<dbReference type="PANTHER" id="PTHR23513:SF6">
    <property type="entry name" value="MAJOR FACILITATOR SUPERFAMILY ASSOCIATED DOMAIN-CONTAINING PROTEIN"/>
    <property type="match status" value="1"/>
</dbReference>
<dbReference type="Proteomes" id="UP000077407">
    <property type="component" value="Unassembled WGS sequence"/>
</dbReference>
<dbReference type="InterPro" id="IPR036259">
    <property type="entry name" value="MFS_trans_sf"/>
</dbReference>
<evidence type="ECO:0000313" key="7">
    <source>
        <dbReference type="EMBL" id="OAA84237.1"/>
    </source>
</evidence>
<evidence type="ECO:0000256" key="3">
    <source>
        <dbReference type="ARBA" id="ARBA00022692"/>
    </source>
</evidence>
<keyword evidence="2" id="KW-1003">Cell membrane</keyword>
<comment type="caution">
    <text evidence="7">The sequence shown here is derived from an EMBL/GenBank/DDBJ whole genome shotgun (WGS) entry which is preliminary data.</text>
</comment>
<dbReference type="InterPro" id="IPR011701">
    <property type="entry name" value="MFS"/>
</dbReference>
<dbReference type="GO" id="GO:0005886">
    <property type="term" value="C:plasma membrane"/>
    <property type="evidence" value="ECO:0007669"/>
    <property type="project" value="UniProtKB-SubCell"/>
</dbReference>
<keyword evidence="7" id="KW-0808">Transferase</keyword>
<evidence type="ECO:0000256" key="6">
    <source>
        <dbReference type="SAM" id="Phobius"/>
    </source>
</evidence>
<dbReference type="PANTHER" id="PTHR23513">
    <property type="entry name" value="INTEGRAL MEMBRANE EFFLUX PROTEIN-RELATED"/>
    <property type="match status" value="1"/>
</dbReference>
<keyword evidence="4 6" id="KW-1133">Transmembrane helix</keyword>
<feature type="transmembrane region" description="Helical" evidence="6">
    <location>
        <begin position="93"/>
        <end position="115"/>
    </location>
</feature>
<dbReference type="Pfam" id="PF07690">
    <property type="entry name" value="MFS_1"/>
    <property type="match status" value="1"/>
</dbReference>
<dbReference type="PATRIC" id="fig|1538.10.peg.3247"/>
<gene>
    <name evidence="7" type="ORF">WY13_02928</name>
</gene>
<keyword evidence="3 6" id="KW-0812">Transmembrane</keyword>
<feature type="transmembrane region" description="Helical" evidence="6">
    <location>
        <begin position="121"/>
        <end position="139"/>
    </location>
</feature>
<evidence type="ECO:0000313" key="8">
    <source>
        <dbReference type="Proteomes" id="UP000077407"/>
    </source>
</evidence>
<evidence type="ECO:0000256" key="2">
    <source>
        <dbReference type="ARBA" id="ARBA00022475"/>
    </source>
</evidence>
<reference evidence="7 8" key="1">
    <citation type="journal article" date="2015" name="Biotechnol. Bioeng.">
        <title>Genome sequence and phenotypic characterization of Caulobacter segnis.</title>
        <authorList>
            <person name="Patel S."/>
            <person name="Fletcher B."/>
            <person name="Scott D.C."/>
            <person name="Ely B."/>
        </authorList>
    </citation>
    <scope>NUCLEOTIDE SEQUENCE [LARGE SCALE GENOMIC DNA]</scope>
    <source>
        <strain evidence="7 8">ERI-2</strain>
    </source>
</reference>
<dbReference type="EMBL" id="LITT01000040">
    <property type="protein sequence ID" value="OAA84237.1"/>
    <property type="molecule type" value="Genomic_DNA"/>
</dbReference>
<evidence type="ECO:0000256" key="1">
    <source>
        <dbReference type="ARBA" id="ARBA00004651"/>
    </source>
</evidence>
<comment type="subcellular location">
    <subcellularLocation>
        <location evidence="1">Cell membrane</location>
        <topology evidence="1">Multi-pass membrane protein</topology>
    </subcellularLocation>
</comment>
<name>A0A170ND21_9CLOT</name>
<keyword evidence="5 6" id="KW-0472">Membrane</keyword>
<proteinExistence type="predicted"/>
<feature type="transmembrane region" description="Helical" evidence="6">
    <location>
        <begin position="27"/>
        <end position="47"/>
    </location>
</feature>